<reference evidence="2" key="1">
    <citation type="submission" date="2021-05" db="EMBL/GenBank/DDBJ databases">
        <authorList>
            <person name="Pietrasiak N."/>
            <person name="Ward R."/>
            <person name="Stajich J.E."/>
            <person name="Kurbessoian T."/>
        </authorList>
    </citation>
    <scope>NUCLEOTIDE SEQUENCE</scope>
    <source>
        <strain evidence="2">GSE-TBD4-15B</strain>
    </source>
</reference>
<accession>A0A951U7F4</accession>
<dbReference type="EMBL" id="JAHHHV010000064">
    <property type="protein sequence ID" value="MBW4465973.1"/>
    <property type="molecule type" value="Genomic_DNA"/>
</dbReference>
<sequence>SIGLCWAFLAGEWLAEQQPIVIKKHGRKAKSIFRYGFDYLRRVLLNIEQHQPQFQQALQLLSGT</sequence>
<protein>
    <submittedName>
        <fullName evidence="2">IS4 family transposase</fullName>
    </submittedName>
</protein>
<dbReference type="AlphaFoldDB" id="A0A951U7F4"/>
<gene>
    <name evidence="1" type="ORF">KME07_11115</name>
    <name evidence="2" type="ORF">KME07_18630</name>
</gene>
<dbReference type="Proteomes" id="UP000707356">
    <property type="component" value="Unassembled WGS sequence"/>
</dbReference>
<evidence type="ECO:0000313" key="1">
    <source>
        <dbReference type="EMBL" id="MBW4465973.1"/>
    </source>
</evidence>
<feature type="non-terminal residue" evidence="2">
    <location>
        <position position="1"/>
    </location>
</feature>
<reference evidence="2" key="2">
    <citation type="journal article" date="2022" name="Microbiol. Resour. Announc.">
        <title>Metagenome Sequencing to Explore Phylogenomics of Terrestrial Cyanobacteria.</title>
        <authorList>
            <person name="Ward R.D."/>
            <person name="Stajich J.E."/>
            <person name="Johansen J.R."/>
            <person name="Huntemann M."/>
            <person name="Clum A."/>
            <person name="Foster B."/>
            <person name="Foster B."/>
            <person name="Roux S."/>
            <person name="Palaniappan K."/>
            <person name="Varghese N."/>
            <person name="Mukherjee S."/>
            <person name="Reddy T.B.K."/>
            <person name="Daum C."/>
            <person name="Copeland A."/>
            <person name="Chen I.A."/>
            <person name="Ivanova N.N."/>
            <person name="Kyrpides N.C."/>
            <person name="Shapiro N."/>
            <person name="Eloe-Fadrosh E.A."/>
            <person name="Pietrasiak N."/>
        </authorList>
    </citation>
    <scope>NUCLEOTIDE SEQUENCE</scope>
    <source>
        <strain evidence="2">GSE-TBD4-15B</strain>
    </source>
</reference>
<evidence type="ECO:0000313" key="3">
    <source>
        <dbReference type="Proteomes" id="UP000707356"/>
    </source>
</evidence>
<evidence type="ECO:0000313" key="2">
    <source>
        <dbReference type="EMBL" id="MBW4467447.1"/>
    </source>
</evidence>
<dbReference type="EMBL" id="JAHHHV010000076">
    <property type="protein sequence ID" value="MBW4467447.1"/>
    <property type="molecule type" value="Genomic_DNA"/>
</dbReference>
<organism evidence="2 3">
    <name type="scientific">Pegethrix bostrychoides GSE-TBD4-15B</name>
    <dbReference type="NCBI Taxonomy" id="2839662"/>
    <lineage>
        <taxon>Bacteria</taxon>
        <taxon>Bacillati</taxon>
        <taxon>Cyanobacteriota</taxon>
        <taxon>Cyanophyceae</taxon>
        <taxon>Oculatellales</taxon>
        <taxon>Oculatellaceae</taxon>
        <taxon>Pegethrix</taxon>
    </lineage>
</organism>
<comment type="caution">
    <text evidence="2">The sequence shown here is derived from an EMBL/GenBank/DDBJ whole genome shotgun (WGS) entry which is preliminary data.</text>
</comment>
<proteinExistence type="predicted"/>
<name>A0A951U7F4_9CYAN</name>